<dbReference type="EMBL" id="JAJSBI010000001">
    <property type="protein sequence ID" value="MCD9872314.1"/>
    <property type="molecule type" value="Genomic_DNA"/>
</dbReference>
<organism evidence="3 4">
    <name type="scientific">Streptomyces guryensis</name>
    <dbReference type="NCBI Taxonomy" id="2886947"/>
    <lineage>
        <taxon>Bacteria</taxon>
        <taxon>Bacillati</taxon>
        <taxon>Actinomycetota</taxon>
        <taxon>Actinomycetes</taxon>
        <taxon>Kitasatosporales</taxon>
        <taxon>Streptomycetaceae</taxon>
        <taxon>Streptomyces</taxon>
    </lineage>
</organism>
<feature type="transmembrane region" description="Helical" evidence="2">
    <location>
        <begin position="192"/>
        <end position="217"/>
    </location>
</feature>
<feature type="region of interest" description="Disordered" evidence="1">
    <location>
        <begin position="68"/>
        <end position="182"/>
    </location>
</feature>
<reference evidence="3" key="1">
    <citation type="submission" date="2021-12" db="EMBL/GenBank/DDBJ databases">
        <authorList>
            <person name="Lee J.-H."/>
            <person name="Kim S.-B."/>
        </authorList>
    </citation>
    <scope>NUCLEOTIDE SEQUENCE</scope>
    <source>
        <strain evidence="3">NR30</strain>
    </source>
</reference>
<proteinExistence type="predicted"/>
<protein>
    <submittedName>
        <fullName evidence="3">Uncharacterized protein</fullName>
    </submittedName>
</protein>
<keyword evidence="4" id="KW-1185">Reference proteome</keyword>
<feature type="compositionally biased region" description="Basic and acidic residues" evidence="1">
    <location>
        <begin position="106"/>
        <end position="124"/>
    </location>
</feature>
<dbReference type="Proteomes" id="UP001108029">
    <property type="component" value="Unassembled WGS sequence"/>
</dbReference>
<name>A0A9Q3VIV1_9ACTN</name>
<accession>A0A9Q3VIV1</accession>
<dbReference type="AlphaFoldDB" id="A0A9Q3VIV1"/>
<evidence type="ECO:0000256" key="1">
    <source>
        <dbReference type="SAM" id="MobiDB-lite"/>
    </source>
</evidence>
<gene>
    <name evidence="3" type="ORF">LJ657_01180</name>
</gene>
<keyword evidence="2" id="KW-1133">Transmembrane helix</keyword>
<feature type="region of interest" description="Disordered" evidence="1">
    <location>
        <begin position="223"/>
        <end position="243"/>
    </location>
</feature>
<evidence type="ECO:0000256" key="2">
    <source>
        <dbReference type="SAM" id="Phobius"/>
    </source>
</evidence>
<dbReference type="RefSeq" id="WP_232646195.1">
    <property type="nucleotide sequence ID" value="NZ_JAJSBI010000001.1"/>
</dbReference>
<comment type="caution">
    <text evidence="3">The sequence shown here is derived from an EMBL/GenBank/DDBJ whole genome shotgun (WGS) entry which is preliminary data.</text>
</comment>
<feature type="region of interest" description="Disordered" evidence="1">
    <location>
        <begin position="1"/>
        <end position="39"/>
    </location>
</feature>
<keyword evidence="2" id="KW-0472">Membrane</keyword>
<sequence>MSEPTETTRVAEREGFGHRYWRSLTEADPRDTDDPFVEHGRNKTLPFWRRYLAALLGVTLVAPEPGGAALQAGRTEETEQAEATGVPASPADRGRSHASGFSPSRPSERPRPADGRRDPRDRRGSHGPLPRRPASTGPGSTHRRATFAGGPLSYGSPQQASAQGSPASGGPPPQWPSFRAASASSRRHGLRLALSGLAVGLIGAGVTLGVILVPLVMTNEGNDPGGNQGSASTQAGPTPPKGARVEPAGFAWIPPKGWKRTEHGDAITYTAPDGSQQITASVAMAATSYGLLDGWEEQDRSMTGKRDYHLLRLEQTDFQNRSAAVWEYTYTSDGTSRHTVELAFTEGVETYRIATRYRPATAPRGRAVYDKVLDGFTVL</sequence>
<evidence type="ECO:0000313" key="4">
    <source>
        <dbReference type="Proteomes" id="UP001108029"/>
    </source>
</evidence>
<evidence type="ECO:0000313" key="3">
    <source>
        <dbReference type="EMBL" id="MCD9872314.1"/>
    </source>
</evidence>
<keyword evidence="2" id="KW-0812">Transmembrane</keyword>
<feature type="compositionally biased region" description="Basic and acidic residues" evidence="1">
    <location>
        <begin position="25"/>
        <end position="39"/>
    </location>
</feature>
<feature type="compositionally biased region" description="Low complexity" evidence="1">
    <location>
        <begin position="155"/>
        <end position="168"/>
    </location>
</feature>